<reference evidence="15" key="1">
    <citation type="submission" date="2014-01" db="EMBL/GenBank/DDBJ databases">
        <title>The Genome Sequence of Anopheles melas CM1001059_A (V2).</title>
        <authorList>
            <consortium name="The Broad Institute Genomics Platform"/>
            <person name="Neafsey D.E."/>
            <person name="Besansky N."/>
            <person name="Howell P."/>
            <person name="Walton C."/>
            <person name="Young S.K."/>
            <person name="Zeng Q."/>
            <person name="Gargeya S."/>
            <person name="Fitzgerald M."/>
            <person name="Haas B."/>
            <person name="Abouelleil A."/>
            <person name="Allen A.W."/>
            <person name="Alvarado L."/>
            <person name="Arachchi H.M."/>
            <person name="Berlin A.M."/>
            <person name="Chapman S.B."/>
            <person name="Gainer-Dewar J."/>
            <person name="Goldberg J."/>
            <person name="Griggs A."/>
            <person name="Gujja S."/>
            <person name="Hansen M."/>
            <person name="Howarth C."/>
            <person name="Imamovic A."/>
            <person name="Ireland A."/>
            <person name="Larimer J."/>
            <person name="McCowan C."/>
            <person name="Murphy C."/>
            <person name="Pearson M."/>
            <person name="Poon T.W."/>
            <person name="Priest M."/>
            <person name="Roberts A."/>
            <person name="Saif S."/>
            <person name="Shea T."/>
            <person name="Sisk P."/>
            <person name="Sykes S."/>
            <person name="Wortman J."/>
            <person name="Nusbaum C."/>
            <person name="Birren B."/>
        </authorList>
    </citation>
    <scope>NUCLEOTIDE SEQUENCE [LARGE SCALE GENOMIC DNA]</scope>
    <source>
        <strain evidence="15">CM1001059</strain>
    </source>
</reference>
<dbReference type="SUPFAM" id="SSF102712">
    <property type="entry name" value="JAB1/MPN domain"/>
    <property type="match status" value="1"/>
</dbReference>
<dbReference type="Proteomes" id="UP000075902">
    <property type="component" value="Unassembled WGS sequence"/>
</dbReference>
<dbReference type="InterPro" id="IPR000594">
    <property type="entry name" value="ThiF_NAD_FAD-bd"/>
</dbReference>
<dbReference type="GO" id="GO:0006508">
    <property type="term" value="P:proteolysis"/>
    <property type="evidence" value="ECO:0007669"/>
    <property type="project" value="UniProtKB-KW"/>
</dbReference>
<dbReference type="PANTHER" id="PTHR43643:SF3">
    <property type="entry name" value="HISTIDINOL-PHOSPHATE AMINOTRANSFERASE"/>
    <property type="match status" value="1"/>
</dbReference>
<evidence type="ECO:0000256" key="9">
    <source>
        <dbReference type="ARBA" id="ARBA00022898"/>
    </source>
</evidence>
<evidence type="ECO:0000256" key="5">
    <source>
        <dbReference type="ARBA" id="ARBA00022741"/>
    </source>
</evidence>
<dbReference type="STRING" id="34690.A0A182UFW2"/>
<dbReference type="FunFam" id="3.40.50.720:FF:000033">
    <property type="entry name" value="Adenylyltransferase and sulfurtransferase MOCS3"/>
    <property type="match status" value="1"/>
</dbReference>
<keyword evidence="9" id="KW-0663">Pyridoxal phosphate</keyword>
<evidence type="ECO:0000256" key="2">
    <source>
        <dbReference type="ARBA" id="ARBA00022670"/>
    </source>
</evidence>
<dbReference type="InterPro" id="IPR050106">
    <property type="entry name" value="HistidinolP_aminotransfase"/>
</dbReference>
<feature type="domain" description="Rhodanese" evidence="13">
    <location>
        <begin position="635"/>
        <end position="726"/>
    </location>
</feature>
<dbReference type="SUPFAM" id="SSF52821">
    <property type="entry name" value="Rhodanese/Cell cycle control phosphatase"/>
    <property type="match status" value="1"/>
</dbReference>
<evidence type="ECO:0000256" key="3">
    <source>
        <dbReference type="ARBA" id="ARBA00022679"/>
    </source>
</evidence>
<evidence type="ECO:0000256" key="12">
    <source>
        <dbReference type="ARBA" id="ARBA00030971"/>
    </source>
</evidence>
<dbReference type="GO" id="GO:0046872">
    <property type="term" value="F:metal ion binding"/>
    <property type="evidence" value="ECO:0007669"/>
    <property type="project" value="UniProtKB-KW"/>
</dbReference>
<evidence type="ECO:0000256" key="11">
    <source>
        <dbReference type="ARBA" id="ARBA00023150"/>
    </source>
</evidence>
<organism evidence="14 15">
    <name type="scientific">Anopheles melas</name>
    <dbReference type="NCBI Taxonomy" id="34690"/>
    <lineage>
        <taxon>Eukaryota</taxon>
        <taxon>Metazoa</taxon>
        <taxon>Ecdysozoa</taxon>
        <taxon>Arthropoda</taxon>
        <taxon>Hexapoda</taxon>
        <taxon>Insecta</taxon>
        <taxon>Pterygota</taxon>
        <taxon>Neoptera</taxon>
        <taxon>Endopterygota</taxon>
        <taxon>Diptera</taxon>
        <taxon>Nematocera</taxon>
        <taxon>Culicoidea</taxon>
        <taxon>Culicidae</taxon>
        <taxon>Anophelinae</taxon>
        <taxon>Anopheles</taxon>
    </lineage>
</organism>
<keyword evidence="2" id="KW-0645">Protease</keyword>
<keyword evidence="5" id="KW-0547">Nucleotide-binding</keyword>
<reference evidence="14" key="2">
    <citation type="submission" date="2020-05" db="UniProtKB">
        <authorList>
            <consortium name="EnsemblMetazoa"/>
        </authorList>
    </citation>
    <scope>IDENTIFICATION</scope>
    <source>
        <strain evidence="14">CM1001059</strain>
    </source>
</reference>
<dbReference type="InterPro" id="IPR015421">
    <property type="entry name" value="PyrdxlP-dep_Trfase_major"/>
</dbReference>
<dbReference type="SMART" id="SM00450">
    <property type="entry name" value="RHOD"/>
    <property type="match status" value="1"/>
</dbReference>
<dbReference type="GO" id="GO:0008237">
    <property type="term" value="F:metallopeptidase activity"/>
    <property type="evidence" value="ECO:0007669"/>
    <property type="project" value="UniProtKB-KW"/>
</dbReference>
<dbReference type="GO" id="GO:0006777">
    <property type="term" value="P:Mo-molybdopterin cofactor biosynthetic process"/>
    <property type="evidence" value="ECO:0007669"/>
    <property type="project" value="UniProtKB-KW"/>
</dbReference>
<dbReference type="InterPro" id="IPR004839">
    <property type="entry name" value="Aminotransferase_I/II_large"/>
</dbReference>
<sequence>MNHLSSARHAAGEGDACALQTPLCLNLNESPYGVPPAARQAASEAIGLSSRYQFERVEALRQALAQRHGVPLEWVSLYPGSNRALHYATLAFSRADAPLVVAAPGYPVPEQAARLHGRAVCRVPLLADGGHDVQAMLAASEGGLIYIANPNNPTGTVTSHAALLALVEQAGALPHPPVVLIDEAYLEFSDEPSMIPAVSARPGLVVTRTFSKIHGLAGLRLGYAIAQPAVLDRMHTQPAHDVPVPAVAAALACLHDEAECARRKAANTAQREAFCAWLDRQGLRYSPSRSNCVLIDCQRPAAEVIATLAAGGIRVGRPWPGLEQRLRLNMTAFTPTPLPRTLGPLVSDQATLSAEERARYSRHILLPEFGLTGQQRLKNARVLVIGAGGLGSPTLLYLAAAGVGTLGIVDFDRVDASNLQRQVIHRMDTLGELKTESAKRTIAALNPHVQVNLHDLRLDNDNAVALFQGYDLIIDGADNFATRYLVNDACVLAGKPYVWGSIYRFEGQASVFWENAPGGGLNYRDLYPEPPPPELAPSCSEGGVLGVLCAAVASVMGTEAIKLLTGIGESLLGTLMVYDALRMRYRYLPLQRDPQRQPITALQDYPQLCGLGQPAAPATPVPVITPQELHALLGSGQPPRLIDVREPNEWDIVRIEGADLLPKARALASLGQGPLADREQPYVICCKGGSRSREVVEAMLAAGYRNVRNLQGGVLAWARTEHPLECCGLIAAVPGEPGSLRLVPMHNAAQAEDFFSFEPLQQLRVWREMNGRGEVPLVLYHSHTASRPYPSDTDVEYAAAFPEVFHLIVSTDPRFDLSMRCFRIEDGRILEQPLAFD</sequence>
<name>A0A182UFW2_9DIPT</name>
<dbReference type="InterPro" id="IPR028090">
    <property type="entry name" value="JAB_dom_prok"/>
</dbReference>
<dbReference type="GO" id="GO:0008641">
    <property type="term" value="F:ubiquitin-like modifier activating enzyme activity"/>
    <property type="evidence" value="ECO:0007669"/>
    <property type="project" value="InterPro"/>
</dbReference>
<dbReference type="VEuPathDB" id="VectorBase:AMEC019663"/>
<dbReference type="InterPro" id="IPR035985">
    <property type="entry name" value="Ubiquitin-activating_enz"/>
</dbReference>
<dbReference type="Gene3D" id="3.40.250.10">
    <property type="entry name" value="Rhodanese-like domain"/>
    <property type="match status" value="1"/>
</dbReference>
<dbReference type="GO" id="GO:0008483">
    <property type="term" value="F:transaminase activity"/>
    <property type="evidence" value="ECO:0007669"/>
    <property type="project" value="UniProtKB-KW"/>
</dbReference>
<dbReference type="SUPFAM" id="SSF53383">
    <property type="entry name" value="PLP-dependent transferases"/>
    <property type="match status" value="1"/>
</dbReference>
<accession>A0A182UFW2</accession>
<dbReference type="CDD" id="cd00757">
    <property type="entry name" value="ThiF_MoeB_HesA_family"/>
    <property type="match status" value="1"/>
</dbReference>
<dbReference type="Pfam" id="PF00899">
    <property type="entry name" value="ThiF"/>
    <property type="match status" value="1"/>
</dbReference>
<dbReference type="CDD" id="cd08070">
    <property type="entry name" value="MPN_like"/>
    <property type="match status" value="1"/>
</dbReference>
<keyword evidence="11" id="KW-0501">Molybdenum cofactor biosynthesis</keyword>
<dbReference type="InterPro" id="IPR001763">
    <property type="entry name" value="Rhodanese-like_dom"/>
</dbReference>
<keyword evidence="15" id="KW-1185">Reference proteome</keyword>
<dbReference type="CDD" id="cd00158">
    <property type="entry name" value="RHOD"/>
    <property type="match status" value="1"/>
</dbReference>
<dbReference type="Gene3D" id="3.40.50.720">
    <property type="entry name" value="NAD(P)-binding Rossmann-like Domain"/>
    <property type="match status" value="1"/>
</dbReference>
<protein>
    <recommendedName>
        <fullName evidence="12">Ubiquitin activating enzyme 4</fullName>
    </recommendedName>
</protein>
<dbReference type="Gene3D" id="3.40.640.10">
    <property type="entry name" value="Type I PLP-dependent aspartate aminotransferase-like (Major domain)"/>
    <property type="match status" value="1"/>
</dbReference>
<dbReference type="SMART" id="SM00232">
    <property type="entry name" value="JAB_MPN"/>
    <property type="match status" value="1"/>
</dbReference>
<dbReference type="Pfam" id="PF14464">
    <property type="entry name" value="Prok-JAB"/>
    <property type="match status" value="1"/>
</dbReference>
<keyword evidence="6" id="KW-0378">Hydrolase</keyword>
<dbReference type="InterPro" id="IPR036873">
    <property type="entry name" value="Rhodanese-like_dom_sf"/>
</dbReference>
<evidence type="ECO:0000256" key="8">
    <source>
        <dbReference type="ARBA" id="ARBA00022840"/>
    </source>
</evidence>
<dbReference type="Pfam" id="PF00155">
    <property type="entry name" value="Aminotran_1_2"/>
    <property type="match status" value="1"/>
</dbReference>
<keyword evidence="7" id="KW-0862">Zinc</keyword>
<keyword evidence="4" id="KW-0479">Metal-binding</keyword>
<dbReference type="EnsemblMetazoa" id="AMEC019663-RA">
    <property type="protein sequence ID" value="AMEC019663-PA"/>
    <property type="gene ID" value="AMEC019663"/>
</dbReference>
<dbReference type="NCBIfam" id="NF004281">
    <property type="entry name" value="PRK05690.1"/>
    <property type="match status" value="1"/>
</dbReference>
<proteinExistence type="predicted"/>
<dbReference type="Gene3D" id="3.90.1150.10">
    <property type="entry name" value="Aspartate Aminotransferase, domain 1"/>
    <property type="match status" value="1"/>
</dbReference>
<dbReference type="GO" id="GO:0030170">
    <property type="term" value="F:pyridoxal phosphate binding"/>
    <property type="evidence" value="ECO:0007669"/>
    <property type="project" value="InterPro"/>
</dbReference>
<keyword evidence="3" id="KW-0808">Transferase</keyword>
<evidence type="ECO:0000256" key="1">
    <source>
        <dbReference type="ARBA" id="ARBA00022576"/>
    </source>
</evidence>
<dbReference type="InterPro" id="IPR015422">
    <property type="entry name" value="PyrdxlP-dep_Trfase_small"/>
</dbReference>
<evidence type="ECO:0000259" key="13">
    <source>
        <dbReference type="PROSITE" id="PS50206"/>
    </source>
</evidence>
<dbReference type="Gene3D" id="3.40.140.10">
    <property type="entry name" value="Cytidine Deaminase, domain 2"/>
    <property type="match status" value="1"/>
</dbReference>
<dbReference type="CDD" id="cd00609">
    <property type="entry name" value="AAT_like"/>
    <property type="match status" value="1"/>
</dbReference>
<dbReference type="InterPro" id="IPR015424">
    <property type="entry name" value="PyrdxlP-dep_Trfase"/>
</dbReference>
<evidence type="ECO:0000256" key="10">
    <source>
        <dbReference type="ARBA" id="ARBA00023049"/>
    </source>
</evidence>
<evidence type="ECO:0000256" key="4">
    <source>
        <dbReference type="ARBA" id="ARBA00022723"/>
    </source>
</evidence>
<dbReference type="SUPFAM" id="SSF69572">
    <property type="entry name" value="Activating enzymes of the ubiquitin-like proteins"/>
    <property type="match status" value="1"/>
</dbReference>
<keyword evidence="8" id="KW-0067">ATP-binding</keyword>
<evidence type="ECO:0000313" key="14">
    <source>
        <dbReference type="EnsemblMetazoa" id="AMEC019663-PA"/>
    </source>
</evidence>
<keyword evidence="1" id="KW-0032">Aminotransferase</keyword>
<keyword evidence="10" id="KW-0482">Metalloprotease</keyword>
<evidence type="ECO:0000256" key="7">
    <source>
        <dbReference type="ARBA" id="ARBA00022833"/>
    </source>
</evidence>
<dbReference type="AlphaFoldDB" id="A0A182UFW2"/>
<evidence type="ECO:0000313" key="15">
    <source>
        <dbReference type="Proteomes" id="UP000075902"/>
    </source>
</evidence>
<dbReference type="InterPro" id="IPR000555">
    <property type="entry name" value="JAMM/MPN+_dom"/>
</dbReference>
<evidence type="ECO:0000256" key="6">
    <source>
        <dbReference type="ARBA" id="ARBA00022801"/>
    </source>
</evidence>
<dbReference type="GO" id="GO:0005524">
    <property type="term" value="F:ATP binding"/>
    <property type="evidence" value="ECO:0007669"/>
    <property type="project" value="UniProtKB-KW"/>
</dbReference>
<dbReference type="PANTHER" id="PTHR43643">
    <property type="entry name" value="HISTIDINOL-PHOSPHATE AMINOTRANSFERASE 2"/>
    <property type="match status" value="1"/>
</dbReference>
<dbReference type="PROSITE" id="PS50206">
    <property type="entry name" value="RHODANESE_3"/>
    <property type="match status" value="1"/>
</dbReference>